<organism evidence="2 3">
    <name type="scientific">Kalanchoe fedtschenkoi</name>
    <name type="common">Lavender scallops</name>
    <name type="synonym">South American air plant</name>
    <dbReference type="NCBI Taxonomy" id="63787"/>
    <lineage>
        <taxon>Eukaryota</taxon>
        <taxon>Viridiplantae</taxon>
        <taxon>Streptophyta</taxon>
        <taxon>Embryophyta</taxon>
        <taxon>Tracheophyta</taxon>
        <taxon>Spermatophyta</taxon>
        <taxon>Magnoliopsida</taxon>
        <taxon>eudicotyledons</taxon>
        <taxon>Gunneridae</taxon>
        <taxon>Pentapetalae</taxon>
        <taxon>Saxifragales</taxon>
        <taxon>Crassulaceae</taxon>
        <taxon>Kalanchoe</taxon>
    </lineage>
</organism>
<dbReference type="Gramene" id="Kaladp0040s0710.1.v1.1">
    <property type="protein sequence ID" value="Kaladp0040s0710.1.v1.1"/>
    <property type="gene ID" value="Kaladp0040s0710.v1.1"/>
</dbReference>
<reference evidence="2" key="1">
    <citation type="submission" date="2021-01" db="UniProtKB">
        <authorList>
            <consortium name="EnsemblPlants"/>
        </authorList>
    </citation>
    <scope>IDENTIFICATION</scope>
</reference>
<accession>A0A7N0TQ93</accession>
<feature type="compositionally biased region" description="Acidic residues" evidence="1">
    <location>
        <begin position="55"/>
        <end position="67"/>
    </location>
</feature>
<dbReference type="Proteomes" id="UP000594263">
    <property type="component" value="Unplaced"/>
</dbReference>
<dbReference type="EnsemblPlants" id="Kaladp0040s0710.1.v1.1">
    <property type="protein sequence ID" value="Kaladp0040s0710.1.v1.1"/>
    <property type="gene ID" value="Kaladp0040s0710.v1.1"/>
</dbReference>
<feature type="region of interest" description="Disordered" evidence="1">
    <location>
        <begin position="1"/>
        <end position="67"/>
    </location>
</feature>
<proteinExistence type="predicted"/>
<keyword evidence="3" id="KW-1185">Reference proteome</keyword>
<feature type="compositionally biased region" description="Polar residues" evidence="1">
    <location>
        <begin position="16"/>
        <end position="26"/>
    </location>
</feature>
<evidence type="ECO:0000313" key="2">
    <source>
        <dbReference type="EnsemblPlants" id="Kaladp0040s0710.1.v1.1"/>
    </source>
</evidence>
<name>A0A7N0TQ93_KALFE</name>
<evidence type="ECO:0000256" key="1">
    <source>
        <dbReference type="SAM" id="MobiDB-lite"/>
    </source>
</evidence>
<dbReference type="AlphaFoldDB" id="A0A7N0TQ93"/>
<sequence length="98" mass="11172">MVPPPPVAVPLDGQREQLSTQKNPSLQHHHQCPYRENHLIHQPPPREGDFNEGGGELEAEQQTGEEIEVDKDERIRRQRRSIGSRRAMTWKVIGSSSC</sequence>
<protein>
    <submittedName>
        <fullName evidence="2">Uncharacterized protein</fullName>
    </submittedName>
</protein>
<evidence type="ECO:0000313" key="3">
    <source>
        <dbReference type="Proteomes" id="UP000594263"/>
    </source>
</evidence>
<feature type="compositionally biased region" description="Basic and acidic residues" evidence="1">
    <location>
        <begin position="33"/>
        <end position="49"/>
    </location>
</feature>